<reference evidence="1" key="1">
    <citation type="submission" date="2024-09" db="EMBL/GenBank/DDBJ databases">
        <title>Black Yeasts Isolated from many extreme environments.</title>
        <authorList>
            <person name="Coleine C."/>
            <person name="Stajich J.E."/>
            <person name="Selbmann L."/>
        </authorList>
    </citation>
    <scope>NUCLEOTIDE SEQUENCE</scope>
    <source>
        <strain evidence="1">CCFEE 5737</strain>
    </source>
</reference>
<evidence type="ECO:0000313" key="2">
    <source>
        <dbReference type="Proteomes" id="UP001186974"/>
    </source>
</evidence>
<feature type="non-terminal residue" evidence="1">
    <location>
        <position position="64"/>
    </location>
</feature>
<proteinExistence type="predicted"/>
<name>A0ACC3DHA7_9PEZI</name>
<comment type="caution">
    <text evidence="1">The sequence shown here is derived from an EMBL/GenBank/DDBJ whole genome shotgun (WGS) entry which is preliminary data.</text>
</comment>
<accession>A0ACC3DHA7</accession>
<sequence length="64" mass="7250">STVRFYQDDKHRGVHLSTRGAGVRQWFGERRAAWRTAHEANKGAGQGEVRLRECRQGLSTQGLL</sequence>
<organism evidence="1 2">
    <name type="scientific">Coniosporium uncinatum</name>
    <dbReference type="NCBI Taxonomy" id="93489"/>
    <lineage>
        <taxon>Eukaryota</taxon>
        <taxon>Fungi</taxon>
        <taxon>Dikarya</taxon>
        <taxon>Ascomycota</taxon>
        <taxon>Pezizomycotina</taxon>
        <taxon>Dothideomycetes</taxon>
        <taxon>Dothideomycetes incertae sedis</taxon>
        <taxon>Coniosporium</taxon>
    </lineage>
</organism>
<dbReference type="Proteomes" id="UP001186974">
    <property type="component" value="Unassembled WGS sequence"/>
</dbReference>
<dbReference type="EMBL" id="JAWDJW010004510">
    <property type="protein sequence ID" value="KAK3074570.1"/>
    <property type="molecule type" value="Genomic_DNA"/>
</dbReference>
<keyword evidence="2" id="KW-1185">Reference proteome</keyword>
<protein>
    <submittedName>
        <fullName evidence="1">Uncharacterized protein</fullName>
    </submittedName>
</protein>
<evidence type="ECO:0000313" key="1">
    <source>
        <dbReference type="EMBL" id="KAK3074570.1"/>
    </source>
</evidence>
<feature type="non-terminal residue" evidence="1">
    <location>
        <position position="1"/>
    </location>
</feature>
<gene>
    <name evidence="1" type="ORF">LTS18_014226</name>
</gene>